<keyword evidence="1" id="KW-0812">Transmembrane</keyword>
<name>A0A0F9M9R2_9ZZZZ</name>
<evidence type="ECO:0000313" key="2">
    <source>
        <dbReference type="EMBL" id="KKM65847.1"/>
    </source>
</evidence>
<organism evidence="2">
    <name type="scientific">marine sediment metagenome</name>
    <dbReference type="NCBI Taxonomy" id="412755"/>
    <lineage>
        <taxon>unclassified sequences</taxon>
        <taxon>metagenomes</taxon>
        <taxon>ecological metagenomes</taxon>
    </lineage>
</organism>
<keyword evidence="1" id="KW-0472">Membrane</keyword>
<dbReference type="AlphaFoldDB" id="A0A0F9M9R2"/>
<sequence length="64" mass="7470">MRDIFGLGMMAGAVIMGVTFLICGWYFNPPKLHDRENKIVRWDGQLYRLVPVEKKIEYVKPEAK</sequence>
<proteinExistence type="predicted"/>
<comment type="caution">
    <text evidence="2">The sequence shown here is derived from an EMBL/GenBank/DDBJ whole genome shotgun (WGS) entry which is preliminary data.</text>
</comment>
<protein>
    <submittedName>
        <fullName evidence="2">Uncharacterized protein</fullName>
    </submittedName>
</protein>
<keyword evidence="1" id="KW-1133">Transmembrane helix</keyword>
<reference evidence="2" key="1">
    <citation type="journal article" date="2015" name="Nature">
        <title>Complex archaea that bridge the gap between prokaryotes and eukaryotes.</title>
        <authorList>
            <person name="Spang A."/>
            <person name="Saw J.H."/>
            <person name="Jorgensen S.L."/>
            <person name="Zaremba-Niedzwiedzka K."/>
            <person name="Martijn J."/>
            <person name="Lind A.E."/>
            <person name="van Eijk R."/>
            <person name="Schleper C."/>
            <person name="Guy L."/>
            <person name="Ettema T.J."/>
        </authorList>
    </citation>
    <scope>NUCLEOTIDE SEQUENCE</scope>
</reference>
<feature type="transmembrane region" description="Helical" evidence="1">
    <location>
        <begin position="7"/>
        <end position="27"/>
    </location>
</feature>
<dbReference type="EMBL" id="LAZR01010648">
    <property type="protein sequence ID" value="KKM65847.1"/>
    <property type="molecule type" value="Genomic_DNA"/>
</dbReference>
<gene>
    <name evidence="2" type="ORF">LCGC14_1487180</name>
</gene>
<evidence type="ECO:0000256" key="1">
    <source>
        <dbReference type="SAM" id="Phobius"/>
    </source>
</evidence>
<accession>A0A0F9M9R2</accession>